<gene>
    <name evidence="4" type="ORF">Fmac_007353</name>
</gene>
<feature type="region of interest" description="Disordered" evidence="1">
    <location>
        <begin position="408"/>
        <end position="438"/>
    </location>
</feature>
<dbReference type="Pfam" id="PF01936">
    <property type="entry name" value="NYN"/>
    <property type="match status" value="1"/>
</dbReference>
<dbReference type="CDD" id="cd10910">
    <property type="entry name" value="PIN_limkain_b1_N_like"/>
    <property type="match status" value="1"/>
</dbReference>
<name>A0ABD1MUC6_9FABA</name>
<feature type="chain" id="PRO_5044791135" description="HTH OST-type domain-containing protein" evidence="2">
    <location>
        <begin position="24"/>
        <end position="612"/>
    </location>
</feature>
<dbReference type="CDD" id="cd08824">
    <property type="entry name" value="LOTUS"/>
    <property type="match status" value="1"/>
</dbReference>
<keyword evidence="5" id="KW-1185">Reference proteome</keyword>
<evidence type="ECO:0000256" key="2">
    <source>
        <dbReference type="SAM" id="SignalP"/>
    </source>
</evidence>
<reference evidence="4 5" key="1">
    <citation type="submission" date="2024-08" db="EMBL/GenBank/DDBJ databases">
        <title>Insights into the chromosomal genome structure of Flemingia macrophylla.</title>
        <authorList>
            <person name="Ding Y."/>
            <person name="Zhao Y."/>
            <person name="Bi W."/>
            <person name="Wu M."/>
            <person name="Zhao G."/>
            <person name="Gong Y."/>
            <person name="Li W."/>
            <person name="Zhang P."/>
        </authorList>
    </citation>
    <scope>NUCLEOTIDE SEQUENCE [LARGE SCALE GENOMIC DNA]</scope>
    <source>
        <strain evidence="4">DYQJB</strain>
        <tissue evidence="4">Leaf</tissue>
    </source>
</reference>
<dbReference type="InterPro" id="IPR025605">
    <property type="entry name" value="OST-HTH/LOTUS_dom"/>
</dbReference>
<dbReference type="Pfam" id="PF12872">
    <property type="entry name" value="OST-HTH"/>
    <property type="match status" value="1"/>
</dbReference>
<evidence type="ECO:0000256" key="1">
    <source>
        <dbReference type="SAM" id="MobiDB-lite"/>
    </source>
</evidence>
<dbReference type="AlphaFoldDB" id="A0ABD1MUC6"/>
<dbReference type="InterPro" id="IPR024768">
    <property type="entry name" value="Marf1"/>
</dbReference>
<evidence type="ECO:0000313" key="5">
    <source>
        <dbReference type="Proteomes" id="UP001603857"/>
    </source>
</evidence>
<dbReference type="Proteomes" id="UP001603857">
    <property type="component" value="Unassembled WGS sequence"/>
</dbReference>
<evidence type="ECO:0000259" key="3">
    <source>
        <dbReference type="PROSITE" id="PS51644"/>
    </source>
</evidence>
<keyword evidence="2" id="KW-0732">Signal</keyword>
<dbReference type="Gene3D" id="3.30.420.610">
    <property type="entry name" value="LOTUS domain-like"/>
    <property type="match status" value="1"/>
</dbReference>
<accession>A0ABD1MUC6</accession>
<proteinExistence type="predicted"/>
<dbReference type="EMBL" id="JBGMDY010000003">
    <property type="protein sequence ID" value="KAL2339413.1"/>
    <property type="molecule type" value="Genomic_DNA"/>
</dbReference>
<dbReference type="InterPro" id="IPR041966">
    <property type="entry name" value="LOTUS-like"/>
</dbReference>
<protein>
    <recommendedName>
        <fullName evidence="3">HTH OST-type domain-containing protein</fullName>
    </recommendedName>
</protein>
<feature type="domain" description="HTH OST-type" evidence="3">
    <location>
        <begin position="239"/>
        <end position="310"/>
    </location>
</feature>
<dbReference type="PROSITE" id="PS51644">
    <property type="entry name" value="HTH_OST"/>
    <property type="match status" value="1"/>
</dbReference>
<dbReference type="PANTHER" id="PTHR14379">
    <property type="entry name" value="LIMKAIN B LKAP"/>
    <property type="match status" value="1"/>
</dbReference>
<feature type="region of interest" description="Disordered" evidence="1">
    <location>
        <begin position="338"/>
        <end position="367"/>
    </location>
</feature>
<dbReference type="InterPro" id="IPR021139">
    <property type="entry name" value="NYN"/>
</dbReference>
<comment type="caution">
    <text evidence="4">The sequence shown here is derived from an EMBL/GenBank/DDBJ whole genome shotgun (WGS) entry which is preliminary data.</text>
</comment>
<dbReference type="PANTHER" id="PTHR14379:SF6">
    <property type="entry name" value="EMB|CAB71880.1"/>
    <property type="match status" value="1"/>
</dbReference>
<feature type="signal peptide" evidence="2">
    <location>
        <begin position="1"/>
        <end position="23"/>
    </location>
</feature>
<evidence type="ECO:0000313" key="4">
    <source>
        <dbReference type="EMBL" id="KAL2339413.1"/>
    </source>
</evidence>
<organism evidence="4 5">
    <name type="scientific">Flemingia macrophylla</name>
    <dbReference type="NCBI Taxonomy" id="520843"/>
    <lineage>
        <taxon>Eukaryota</taxon>
        <taxon>Viridiplantae</taxon>
        <taxon>Streptophyta</taxon>
        <taxon>Embryophyta</taxon>
        <taxon>Tracheophyta</taxon>
        <taxon>Spermatophyta</taxon>
        <taxon>Magnoliopsida</taxon>
        <taxon>eudicotyledons</taxon>
        <taxon>Gunneridae</taxon>
        <taxon>Pentapetalae</taxon>
        <taxon>rosids</taxon>
        <taxon>fabids</taxon>
        <taxon>Fabales</taxon>
        <taxon>Fabaceae</taxon>
        <taxon>Papilionoideae</taxon>
        <taxon>50 kb inversion clade</taxon>
        <taxon>NPAAA clade</taxon>
        <taxon>indigoferoid/millettioid clade</taxon>
        <taxon>Phaseoleae</taxon>
        <taxon>Flemingia</taxon>
    </lineage>
</organism>
<sequence>MRCVLRKCLWHLSTRTLLVRVQACELSSSSHHSRNVRVSVWWDFKNCAVPASVEASKVAPAITKAVRANGIKGPLHITAFGDILMLSRPNQDALANTGIQLFHVPNGGKNSGNILVEIMFWVSQNPPPAHLFLISGDGSFACILHWLRMNNYNILLASPEKAHGALFSAATIMWQWSSLLRGENLSGKHFNHPPDGPFGSWYGDFKVPLENPFLTAEPLTSLQNVKINEPSFDLKSGAISKSLVQQVKHILSSHPTGISITDLRAELAKCDVHFDKSFYGFRSFSHFLLSIPHIQLQPSGNSNFHVFFVPAKSPEPSDSSVNNVERGEYANETPSIATFHASGTNDDSKSFEPVPSQGKTSGEYVDGKSSFPSVIESHEFVPQNKLQKYSLAGEKVVEMVNAQLPEIQQPSKENKFSKTKMGSLKTRSKKSSGNGNVMSEDASHKIVEKHTTLGNRCAENDRTTMEHNGIEKYDLVNFKATNKYESPTKKETNEVCCSPYSSPVGEILFDKRLGGIAETYNKRPTFFRWIRSWWPFGKSNAKSDDLTTHQNKVVSHLEDSKLSEMGETVIHSGKPELFSCVSFWNDLESFIFTPKGSLIVSQSKSRLGGYGT</sequence>